<dbReference type="RefSeq" id="XP_024340803.1">
    <property type="nucleotide sequence ID" value="XM_024488681.1"/>
</dbReference>
<evidence type="ECO:0000256" key="2">
    <source>
        <dbReference type="SAM" id="MobiDB-lite"/>
    </source>
</evidence>
<evidence type="ECO:0000259" key="3">
    <source>
        <dbReference type="Pfam" id="PF12937"/>
    </source>
</evidence>
<dbReference type="AlphaFoldDB" id="A0A1X6N5T5"/>
<organism evidence="4 5">
    <name type="scientific">Postia placenta MAD-698-R-SB12</name>
    <dbReference type="NCBI Taxonomy" id="670580"/>
    <lineage>
        <taxon>Eukaryota</taxon>
        <taxon>Fungi</taxon>
        <taxon>Dikarya</taxon>
        <taxon>Basidiomycota</taxon>
        <taxon>Agaricomycotina</taxon>
        <taxon>Agaricomycetes</taxon>
        <taxon>Polyporales</taxon>
        <taxon>Adustoporiaceae</taxon>
        <taxon>Rhodonia</taxon>
    </lineage>
</organism>
<dbReference type="OrthoDB" id="61110at2759"/>
<dbReference type="SUPFAM" id="SSF50985">
    <property type="entry name" value="RCC1/BLIP-II"/>
    <property type="match status" value="1"/>
</dbReference>
<dbReference type="PANTHER" id="PTHR45982">
    <property type="entry name" value="REGULATOR OF CHROMOSOME CONDENSATION"/>
    <property type="match status" value="1"/>
</dbReference>
<dbReference type="GeneID" id="36333630"/>
<reference evidence="4 5" key="1">
    <citation type="submission" date="2017-04" db="EMBL/GenBank/DDBJ databases">
        <title>Genome Sequence of the Model Brown-Rot Fungus Postia placenta SB12.</title>
        <authorList>
            <consortium name="DOE Joint Genome Institute"/>
            <person name="Gaskell J."/>
            <person name="Kersten P."/>
            <person name="Larrondo L.F."/>
            <person name="Canessa P."/>
            <person name="Martinez D."/>
            <person name="Hibbett D."/>
            <person name="Schmoll M."/>
            <person name="Kubicek C.P."/>
            <person name="Martinez A.T."/>
            <person name="Yadav J."/>
            <person name="Master E."/>
            <person name="Magnuson J.K."/>
            <person name="James T."/>
            <person name="Yaver D."/>
            <person name="Berka R."/>
            <person name="Labutti K."/>
            <person name="Lipzen A."/>
            <person name="Aerts A."/>
            <person name="Barry K."/>
            <person name="Henrissat B."/>
            <person name="Blanchette R."/>
            <person name="Grigoriev I."/>
            <person name="Cullen D."/>
        </authorList>
    </citation>
    <scope>NUCLEOTIDE SEQUENCE [LARGE SCALE GENOMIC DNA]</scope>
    <source>
        <strain evidence="4 5">MAD-698-R-SB12</strain>
    </source>
</reference>
<feature type="repeat" description="RCC1" evidence="1">
    <location>
        <begin position="76"/>
        <end position="134"/>
    </location>
</feature>
<gene>
    <name evidence="4" type="ORF">POSPLADRAFT_1179609</name>
</gene>
<dbReference type="Proteomes" id="UP000194127">
    <property type="component" value="Unassembled WGS sequence"/>
</dbReference>
<feature type="domain" description="F-box" evidence="3">
    <location>
        <begin position="5"/>
        <end position="48"/>
    </location>
</feature>
<dbReference type="InterPro" id="IPR000408">
    <property type="entry name" value="Reg_chr_condens"/>
</dbReference>
<evidence type="ECO:0000256" key="1">
    <source>
        <dbReference type="PROSITE-ProRule" id="PRU00235"/>
    </source>
</evidence>
<dbReference type="Gene3D" id="2.130.10.30">
    <property type="entry name" value="Regulator of chromosome condensation 1/beta-lactamase-inhibitor protein II"/>
    <property type="match status" value="2"/>
</dbReference>
<name>A0A1X6N5T5_9APHY</name>
<feature type="region of interest" description="Disordered" evidence="2">
    <location>
        <begin position="549"/>
        <end position="571"/>
    </location>
</feature>
<evidence type="ECO:0000313" key="5">
    <source>
        <dbReference type="Proteomes" id="UP000194127"/>
    </source>
</evidence>
<dbReference type="InterPro" id="IPR036047">
    <property type="entry name" value="F-box-like_dom_sf"/>
</dbReference>
<accession>A0A1X6N5T5</accession>
<proteinExistence type="predicted"/>
<protein>
    <recommendedName>
        <fullName evidence="3">F-box domain-containing protein</fullName>
    </recommendedName>
</protein>
<dbReference type="InterPro" id="IPR009091">
    <property type="entry name" value="RCC1/BLIP-II"/>
</dbReference>
<feature type="repeat" description="RCC1" evidence="1">
    <location>
        <begin position="401"/>
        <end position="455"/>
    </location>
</feature>
<dbReference type="Pfam" id="PF12937">
    <property type="entry name" value="F-box-like"/>
    <property type="match status" value="1"/>
</dbReference>
<dbReference type="InterPro" id="IPR001810">
    <property type="entry name" value="F-box_dom"/>
</dbReference>
<feature type="repeat" description="RCC1" evidence="1">
    <location>
        <begin position="456"/>
        <end position="544"/>
    </location>
</feature>
<dbReference type="EMBL" id="KZ110594">
    <property type="protein sequence ID" value="OSX64009.1"/>
    <property type="molecule type" value="Genomic_DNA"/>
</dbReference>
<dbReference type="InterPro" id="IPR051553">
    <property type="entry name" value="Ran_GTPase-activating"/>
</dbReference>
<dbReference type="PROSITE" id="PS50012">
    <property type="entry name" value="RCC1_3"/>
    <property type="match status" value="3"/>
</dbReference>
<evidence type="ECO:0000313" key="4">
    <source>
        <dbReference type="EMBL" id="OSX64009.1"/>
    </source>
</evidence>
<sequence length="620" mass="68058">MVTLADLPIELFIDHIFPILPVSDLLSLACTNRFFSQLASDEPFWHRKIQEDFNFPTSDTARNAGWKFLYRRLFNPKVLVWGERSNGRLGLGDGDIPHTTMREGAPFPVRLHIPGVRIVHLEAGGMSFHALDSQGNIHVWGTLDGSSAALRSEGYSIPSKRAEQPMRLNLPVMFRSISCGRLHCTALDATSHVWTFTSWGRPFKIMSPSLDKSSPETTPVQVESGWAFSSVLTQSGDVLVYWPFEGQMETAIAAKNVELDQQSAVTQNKALPTQKEPQVIPCYPWELHDVHPVRLPPIPDQALPRLTGTGFSDKELDGETKLVKIASMDDIIVGLTNKGHVLMYAPLTGEDAYQRGAWRYLPEFSELKHVREHLTFTEGETRSEAPDTMRITHISAQFMTFVAYSTGARSVVLIGKPNDSSDTRPLTPQILPALQNRGVISVVLGDYHYGALTASGTLLTWGAFSKGALGLGDPAHVPAGQPGGYTDEAQREAAATRWGYLRFPPPAVGVPTEVRFDHGESRPRERFCFAVAAGGWHMGALVIDLERDAEDDEDTEPPSMPGSFPEANDGPPDHGVHILPHTPGAYPTLPFGRGGGIFRLGHAMRGRNQGRGRGRGGNGE</sequence>
<dbReference type="PANTHER" id="PTHR45982:SF3">
    <property type="entry name" value="F-BOX PROTEIN POF9"/>
    <property type="match status" value="1"/>
</dbReference>
<dbReference type="GO" id="GO:0005085">
    <property type="term" value="F:guanyl-nucleotide exchange factor activity"/>
    <property type="evidence" value="ECO:0007669"/>
    <property type="project" value="TreeGrafter"/>
</dbReference>
<dbReference type="SUPFAM" id="SSF81383">
    <property type="entry name" value="F-box domain"/>
    <property type="match status" value="1"/>
</dbReference>
<dbReference type="STRING" id="670580.A0A1X6N5T5"/>
<dbReference type="GO" id="GO:0005737">
    <property type="term" value="C:cytoplasm"/>
    <property type="evidence" value="ECO:0007669"/>
    <property type="project" value="TreeGrafter"/>
</dbReference>
<keyword evidence="5" id="KW-1185">Reference proteome</keyword>